<feature type="region of interest" description="Disordered" evidence="1">
    <location>
        <begin position="931"/>
        <end position="973"/>
    </location>
</feature>
<feature type="region of interest" description="Disordered" evidence="1">
    <location>
        <begin position="1732"/>
        <end position="1764"/>
    </location>
</feature>
<evidence type="ECO:0000313" key="3">
    <source>
        <dbReference type="Proteomes" id="UP001500131"/>
    </source>
</evidence>
<accession>A0AAW3AGB4</accession>
<feature type="region of interest" description="Disordered" evidence="1">
    <location>
        <begin position="989"/>
        <end position="1008"/>
    </location>
</feature>
<proteinExistence type="predicted"/>
<feature type="compositionally biased region" description="Basic and acidic residues" evidence="1">
    <location>
        <begin position="360"/>
        <end position="373"/>
    </location>
</feature>
<gene>
    <name evidence="2" type="ORF">Q4I31_003722</name>
</gene>
<organism evidence="2 3">
    <name type="scientific">Leishmania lindenbergi</name>
    <dbReference type="NCBI Taxonomy" id="651832"/>
    <lineage>
        <taxon>Eukaryota</taxon>
        <taxon>Discoba</taxon>
        <taxon>Euglenozoa</taxon>
        <taxon>Kinetoplastea</taxon>
        <taxon>Metakinetoplastina</taxon>
        <taxon>Trypanosomatida</taxon>
        <taxon>Trypanosomatidae</taxon>
        <taxon>Leishmaniinae</taxon>
        <taxon>Leishmania</taxon>
    </lineage>
</organism>
<feature type="region of interest" description="Disordered" evidence="1">
    <location>
        <begin position="1046"/>
        <end position="1087"/>
    </location>
</feature>
<feature type="compositionally biased region" description="Acidic residues" evidence="1">
    <location>
        <begin position="1493"/>
        <end position="1511"/>
    </location>
</feature>
<feature type="region of interest" description="Disordered" evidence="1">
    <location>
        <begin position="1322"/>
        <end position="1365"/>
    </location>
</feature>
<feature type="region of interest" description="Disordered" evidence="1">
    <location>
        <begin position="874"/>
        <end position="901"/>
    </location>
</feature>
<protein>
    <submittedName>
        <fullName evidence="2">Uncharacterized protein</fullName>
    </submittedName>
</protein>
<feature type="region of interest" description="Disordered" evidence="1">
    <location>
        <begin position="401"/>
        <end position="421"/>
    </location>
</feature>
<feature type="region of interest" description="Disordered" evidence="1">
    <location>
        <begin position="1"/>
        <end position="59"/>
    </location>
</feature>
<evidence type="ECO:0000313" key="2">
    <source>
        <dbReference type="EMBL" id="KAL0505122.1"/>
    </source>
</evidence>
<feature type="region of interest" description="Disordered" evidence="1">
    <location>
        <begin position="1398"/>
        <end position="1418"/>
    </location>
</feature>
<dbReference type="Proteomes" id="UP001500131">
    <property type="component" value="Unassembled WGS sequence"/>
</dbReference>
<feature type="region of interest" description="Disordered" evidence="1">
    <location>
        <begin position="499"/>
        <end position="618"/>
    </location>
</feature>
<sequence>MGNTSSNSSSLSHPAVGGSSRRQRNRDSQVRSRPAGECLSSGKHSPATTSTAVTTGVTSPHVTTLSPLVISASPTGRQHRDAVTGAIAASSVTQGSRFINPVPSTHQHGRHALSSLPAQNVDSSPACATAAAATESQHSSGEGGHLLRGSRGRERSCNAELSPPQRHHPQQSKVEGFAVIGVSRACQAHGDGDNVNGCTAQRGSVADVHRARSSSILQTATGSTVPLSLTTPLSLEGTYFAATEVGTVPLAAGGHTRETLSVTRGSDTEVDMDEHYITSYTSLQVGRAVSRSTSILNDEVLPGSSILSCSPSTAASLLPLPVGRAARFTKVSQSLQMTKSTAAPQWPDESLDEGVVSCGRIRDKSDRKSKTESTSDGSSGGSGCLGRRQSRSTLFRKLLSRSGSRAELSKSPSRCVASEGGGNACGVEAKLAAEEDSHCSKDHAATVSGKRDSLAPRVIGLPPSSAPVPLDTQQRSSKASLPFPTCAAAATVTGIAAPTPPTSSMTAQRASVFQSPVAEGRPDGRTTVDPTVDNVRSHTSGSKGPRAAEDMSEPGPSRVECGASPQRDLRGSEGASHSLNLVSEAQVARQNSEESDSTTPTDTNSAPILPPPPTDSFAEAVWGTRGAAAPGTPTTPTNSTSLFSDYGHDNGSNGDCAAVDASPLLMYYSHQQPPRRKVPGILGTGVFSTTTVTDTTARVSPRSPSFSPLTAVAAAGCGDSAAAVAAALPSLAAAATAAGARVKGRRSVSQSVIIAAWNRMGARTGAPASGIGAGGGHHGGDGSPDVSAEILQATSAPENSIGVGGGERTAAAVPASSDIQFARLPAATTAGMATGETSSPCHQCTFVGDQEADNHIHSRRSRAGAAVVLPVRRRSVVTRQRGPPPLFSPSPEGDKSSDAVPQSLSVFGQSTIHEGAHGAVWPALPPAFTHAAGDTAASRATAPPQELQRPPEVRAEGEEKECPVRRVPLPPRGLPADLRALTTTSPAFAAPWLSRQESRRGDASMPTTQLRSESILAIVDCEDRNGRGLVGEQEQLSILGTTEYNEEMESTTTTTVDADEEDRGNEEGGAAEGYTAQRSPQTLAQRKPRWQRIDVLPRQVSTTGFTTTHTTVVTTSATTGLLPAHTDRPYYAQPRFTTSSSFAPSTSAAAPIGAIAWVHSSPSSPQSYSTIDSRLETAASAENVAKVEEGIDEFVLSHTQGGGAVHCPLHRSGDRRLKRFVGFTGSPLHRRFLSPPVLPSRSNSTSFNTIATAPPGGSRARGAALVRSNSCQPPRRCSQQAPTRNTSFLSSKTRLMPRWRERLTPTPRPTSPLSWNTARDDMGGAAGGFQSSPWGRRGLTSQGTPPLAHQPSAYPCQPPPPPMLAALPHLSQRLWRANSDSLDSVRWQEVSLQASGRRASSNFGFAGSSRDKDDTPPRYYALGDEGEYIDAVVNGDNAEDSGDHGAQWRHGFPLSGAAGKYTRDDGDETLLWWESSGAPVWGMTTSRTWQRGDEDDENGREEEGDEGEASENDAGSCSNSDSRIADRHRLRLPKSHHCRRSVALPSASVQLPPHESHDVCSTPCDFGPLPLSEQSSPRSRACVRAFADTAVSLPPSWYEPPMLSNKNTFTAFVHLSDISASQLLAAAATAFQCGRDAHLRRASPGVHGEGGRLARSREDTPATADTLILSGYTLPDAYLTDGADARADVVNAAGGALPISPLNYSVNIPPTNHISRANTPVLVAAHGSVARQTSQSAVTEAARTRSESLGALSGGTPAKSRGFTKAPLGLNDAAATSLVDSNGSVGGCNDDSDGGSEDSLVTTSQLAVMPRRTSLSLEPMRVVAPPVSEGERHALSEEQRPWLGAFLHLPASFHSAANAAAEVTACTTVGSLFPRAARLPASQTLPGRYLRVQRWWNRHRCTPLSEGSGPLDLCQREDESVNGDGGGIITMSDAAYLDHLTHTKSATVPVRSQTVAPPLFGLSVGCAESTAAGCAGPHSGSCSCSSTTCVTGSGGEAVATPTAIATATSLAIVTSRESCGSLVSPLRASELLLMPRHEGDAVGGSDGTSSGPGPALMDERVAGVVEEYSSGSGAEVASADFHEEAPTTSAVPAVAVSLFPPRLGAVVADSSGFTGAHEVKGGNVHDGHAALHVNSGVTAEHGLPHPPLTTELTDSHLVATPLTTSHHCVDGSSTGEPIRVTQIDSSPGEQKLFTVQRFSSEPSQPTMSCAAGPPVSPIHVPVRSLLHLHGEAAVDTRAVSRAQARPSRYNRLVMSPSPLHGGSTSRVRAHLHSQHQRRGPSIGQVVCRWCGEPYASEVVCSFARRPHSVLREERRIEKSVKRKAQALLCEGQVTEAVALLRSAGVCAL</sequence>
<comment type="caution">
    <text evidence="2">The sequence shown here is derived from an EMBL/GenBank/DDBJ whole genome shotgun (WGS) entry which is preliminary data.</text>
</comment>
<feature type="region of interest" description="Disordered" evidence="1">
    <location>
        <begin position="358"/>
        <end position="387"/>
    </location>
</feature>
<feature type="compositionally biased region" description="Polar residues" evidence="1">
    <location>
        <begin position="1240"/>
        <end position="1250"/>
    </location>
</feature>
<keyword evidence="3" id="KW-1185">Reference proteome</keyword>
<feature type="region of interest" description="Disordered" evidence="1">
    <location>
        <begin position="117"/>
        <end position="172"/>
    </location>
</feature>
<feature type="compositionally biased region" description="Polar residues" evidence="1">
    <location>
        <begin position="334"/>
        <end position="343"/>
    </location>
</feature>
<feature type="region of interest" description="Disordered" evidence="1">
    <location>
        <begin position="1483"/>
        <end position="1523"/>
    </location>
</feature>
<feature type="compositionally biased region" description="Low complexity" evidence="1">
    <location>
        <begin position="931"/>
        <end position="942"/>
    </location>
</feature>
<reference evidence="2 3" key="1">
    <citation type="submission" date="2024-02" db="EMBL/GenBank/DDBJ databases">
        <title>FIRST GENOME SEQUENCES OF Leishmania (Viannia) shawi, Leishmania (Viannia) lindenbergi AND Leishmania (Viannia) utingensis.</title>
        <authorList>
            <person name="Resadore F."/>
            <person name="Custodio M.G.F."/>
            <person name="Boite M.C."/>
            <person name="Cupolillo E."/>
            <person name="Ferreira G.E.M."/>
        </authorList>
    </citation>
    <scope>NUCLEOTIDE SEQUENCE [LARGE SCALE GENOMIC DNA]</scope>
    <source>
        <strain evidence="2 3">MHOM/BR/1966/M15733</strain>
    </source>
</reference>
<feature type="compositionally biased region" description="Low complexity" evidence="1">
    <location>
        <begin position="46"/>
        <end position="59"/>
    </location>
</feature>
<feature type="compositionally biased region" description="Basic and acidic residues" evidence="1">
    <location>
        <begin position="949"/>
        <end position="964"/>
    </location>
</feature>
<name>A0AAW3AGB4_9TRYP</name>
<feature type="region of interest" description="Disordered" evidence="1">
    <location>
        <begin position="1434"/>
        <end position="1460"/>
    </location>
</feature>
<dbReference type="EMBL" id="JBAMZK010000023">
    <property type="protein sequence ID" value="KAL0505122.1"/>
    <property type="molecule type" value="Genomic_DNA"/>
</dbReference>
<feature type="compositionally biased region" description="Low complexity" evidence="1">
    <location>
        <begin position="1"/>
        <end position="12"/>
    </location>
</feature>
<feature type="compositionally biased region" description="Polar residues" evidence="1">
    <location>
        <begin position="1329"/>
        <end position="1344"/>
    </location>
</feature>
<feature type="compositionally biased region" description="Polar residues" evidence="1">
    <location>
        <begin position="503"/>
        <end position="514"/>
    </location>
</feature>
<feature type="region of interest" description="Disordered" evidence="1">
    <location>
        <begin position="1780"/>
        <end position="1804"/>
    </location>
</feature>
<evidence type="ECO:0000256" key="1">
    <source>
        <dbReference type="SAM" id="MobiDB-lite"/>
    </source>
</evidence>
<feature type="region of interest" description="Disordered" evidence="1">
    <location>
        <begin position="1234"/>
        <end position="1261"/>
    </location>
</feature>
<feature type="compositionally biased region" description="Low complexity" evidence="1">
    <location>
        <begin position="1251"/>
        <end position="1261"/>
    </location>
</feature>
<feature type="region of interest" description="Disordered" evidence="1">
    <location>
        <begin position="334"/>
        <end position="353"/>
    </location>
</feature>